<dbReference type="PANTHER" id="PTHR47117">
    <property type="entry name" value="STAR-RELATED LIPID TRANSFER PROTEIN 9"/>
    <property type="match status" value="1"/>
</dbReference>
<keyword evidence="5" id="KW-1185">Reference proteome</keyword>
<feature type="domain" description="START" evidence="3">
    <location>
        <begin position="633"/>
        <end position="759"/>
    </location>
</feature>
<dbReference type="GO" id="GO:0008289">
    <property type="term" value="F:lipid binding"/>
    <property type="evidence" value="ECO:0007669"/>
    <property type="project" value="InterPro"/>
</dbReference>
<dbReference type="Proteomes" id="UP000827092">
    <property type="component" value="Unassembled WGS sequence"/>
</dbReference>
<evidence type="ECO:0000256" key="2">
    <source>
        <dbReference type="SAM" id="Phobius"/>
    </source>
</evidence>
<sequence>MEVKVETDEENDINSNTLPELPVQSSGSYENKATFNVEVPDNIISTEVTLKIEIDQFLDENLSIKKEKIRPIKSALGFGLALFLIVLLFLSPKKFQNIIKDPTVVIVKIVEQHRENLPVDSAHGWTLMPSNCSLRCWQKDISFNSIASPVLVYACTKELHCAAVILLNVIADVSTWSEWDVEAHDQTVHLELPENSSLHGDPFMQCDQVLTTSKLNTKPEVEMFRFGNLESNGTGWILLWSAKRLDWTLYIAQPMDDSGNCDQTQCEERCLLTAIWGCEPKPSGKATPESLCLKVLHLSEAISWSQCRVRPFRSLLHPSSASNPHFPTIHSALNDLPKTPCVLLRHEKRTFTNAALAVVPQSGSGGAGFSLVLCQLTKPKSVSNGDAPEQEKRRSRRRQKVRSDSMNMGFPPKNKGKQHILAHMSSLQLDIENRRSSSLSAPVRKKPPELTITQVEDAAGDVTSQPQRSSSHSFLHSLFQRRHSSESCQRSRSPSPREQENRRKYFKSHKNSSLSSQEDISDRSLNQDFDLLSDTNEADQDFLKMAHCGQGENSDFKALGEYSISAVLQENVKASMVDVNASEEEQKRLSGGWVFKETNKNIAIFKKTTTFDSCVFMSYLCKGIIPTSLSIVWKTLCNPLTRFMYDDTVKKITVLHEYPEGQKLIHMYNESVTLLHREVQDFCILQTEKVEGSQFMLGFHSVKDVICPPVKDVVRGTVVASGWVVEPVIDNDVSCQVSYLVQMVVSSPEASTTMEEISNLQSQCINNLSLYLSAKPPSFLPVQH</sequence>
<feature type="compositionally biased region" description="Polar residues" evidence="1">
    <location>
        <begin position="13"/>
        <end position="25"/>
    </location>
</feature>
<feature type="region of interest" description="Disordered" evidence="1">
    <location>
        <begin position="480"/>
        <end position="521"/>
    </location>
</feature>
<feature type="region of interest" description="Disordered" evidence="1">
    <location>
        <begin position="1"/>
        <end position="25"/>
    </location>
</feature>
<accession>A0AAV6VHW3</accession>
<gene>
    <name evidence="4" type="ORF">JTE90_007868</name>
</gene>
<reference evidence="4 5" key="1">
    <citation type="journal article" date="2022" name="Nat. Ecol. Evol.">
        <title>A masculinizing supergene underlies an exaggerated male reproductive morph in a spider.</title>
        <authorList>
            <person name="Hendrickx F."/>
            <person name="De Corte Z."/>
            <person name="Sonet G."/>
            <person name="Van Belleghem S.M."/>
            <person name="Kostlbacher S."/>
            <person name="Vangestel C."/>
        </authorList>
    </citation>
    <scope>NUCLEOTIDE SEQUENCE [LARGE SCALE GENOMIC DNA]</scope>
    <source>
        <strain evidence="4">W744_W776</strain>
    </source>
</reference>
<dbReference type="PROSITE" id="PS50848">
    <property type="entry name" value="START"/>
    <property type="match status" value="1"/>
</dbReference>
<organism evidence="4 5">
    <name type="scientific">Oedothorax gibbosus</name>
    <dbReference type="NCBI Taxonomy" id="931172"/>
    <lineage>
        <taxon>Eukaryota</taxon>
        <taxon>Metazoa</taxon>
        <taxon>Ecdysozoa</taxon>
        <taxon>Arthropoda</taxon>
        <taxon>Chelicerata</taxon>
        <taxon>Arachnida</taxon>
        <taxon>Araneae</taxon>
        <taxon>Araneomorphae</taxon>
        <taxon>Entelegynae</taxon>
        <taxon>Araneoidea</taxon>
        <taxon>Linyphiidae</taxon>
        <taxon>Erigoninae</taxon>
        <taxon>Oedothorax</taxon>
    </lineage>
</organism>
<evidence type="ECO:0000259" key="3">
    <source>
        <dbReference type="PROSITE" id="PS50848"/>
    </source>
</evidence>
<keyword evidence="2" id="KW-1133">Transmembrane helix</keyword>
<dbReference type="PANTHER" id="PTHR47117:SF8">
    <property type="entry name" value="KINESIN FAMILY MEMBER 16B"/>
    <property type="match status" value="1"/>
</dbReference>
<proteinExistence type="predicted"/>
<dbReference type="EMBL" id="JAFNEN010000074">
    <property type="protein sequence ID" value="KAG8196132.1"/>
    <property type="molecule type" value="Genomic_DNA"/>
</dbReference>
<dbReference type="AlphaFoldDB" id="A0AAV6VHW3"/>
<feature type="region of interest" description="Disordered" evidence="1">
    <location>
        <begin position="380"/>
        <end position="419"/>
    </location>
</feature>
<dbReference type="Pfam" id="PF01852">
    <property type="entry name" value="START"/>
    <property type="match status" value="1"/>
</dbReference>
<keyword evidence="2" id="KW-0472">Membrane</keyword>
<comment type="caution">
    <text evidence="4">The sequence shown here is derived from an EMBL/GenBank/DDBJ whole genome shotgun (WGS) entry which is preliminary data.</text>
</comment>
<protein>
    <recommendedName>
        <fullName evidence="3">START domain-containing protein</fullName>
    </recommendedName>
</protein>
<dbReference type="Gene3D" id="3.30.530.20">
    <property type="match status" value="1"/>
</dbReference>
<evidence type="ECO:0000313" key="5">
    <source>
        <dbReference type="Proteomes" id="UP000827092"/>
    </source>
</evidence>
<evidence type="ECO:0000256" key="1">
    <source>
        <dbReference type="SAM" id="MobiDB-lite"/>
    </source>
</evidence>
<dbReference type="InterPro" id="IPR023393">
    <property type="entry name" value="START-like_dom_sf"/>
</dbReference>
<name>A0AAV6VHW3_9ARAC</name>
<feature type="transmembrane region" description="Helical" evidence="2">
    <location>
        <begin position="72"/>
        <end position="90"/>
    </location>
</feature>
<evidence type="ECO:0000313" key="4">
    <source>
        <dbReference type="EMBL" id="KAG8196132.1"/>
    </source>
</evidence>
<dbReference type="SUPFAM" id="SSF55961">
    <property type="entry name" value="Bet v1-like"/>
    <property type="match status" value="1"/>
</dbReference>
<feature type="compositionally biased region" description="Polar residues" evidence="1">
    <location>
        <begin position="511"/>
        <end position="521"/>
    </location>
</feature>
<keyword evidence="2" id="KW-0812">Transmembrane</keyword>
<dbReference type="InterPro" id="IPR002913">
    <property type="entry name" value="START_lipid-bd_dom"/>
</dbReference>